<dbReference type="InterPro" id="IPR051398">
    <property type="entry name" value="Polysacch_Deacetylase"/>
</dbReference>
<proteinExistence type="predicted"/>
<feature type="domain" description="NodB homology" evidence="3">
    <location>
        <begin position="94"/>
        <end position="339"/>
    </location>
</feature>
<evidence type="ECO:0000259" key="3">
    <source>
        <dbReference type="PROSITE" id="PS51677"/>
    </source>
</evidence>
<dbReference type="SUPFAM" id="SSF88713">
    <property type="entry name" value="Glycoside hydrolase/deacetylase"/>
    <property type="match status" value="1"/>
</dbReference>
<protein>
    <submittedName>
        <fullName evidence="4">Polysaccharide deacetylase</fullName>
    </submittedName>
</protein>
<dbReference type="GO" id="GO:0016810">
    <property type="term" value="F:hydrolase activity, acting on carbon-nitrogen (but not peptide) bonds"/>
    <property type="evidence" value="ECO:0007669"/>
    <property type="project" value="InterPro"/>
</dbReference>
<dbReference type="InterPro" id="IPR002509">
    <property type="entry name" value="NODB_dom"/>
</dbReference>
<evidence type="ECO:0000313" key="4">
    <source>
        <dbReference type="EMBL" id="SFM53732.1"/>
    </source>
</evidence>
<dbReference type="PANTHER" id="PTHR34216:SF3">
    <property type="entry name" value="POLY-BETA-1,6-N-ACETYL-D-GLUCOSAMINE N-DEACETYLASE"/>
    <property type="match status" value="1"/>
</dbReference>
<dbReference type="GO" id="GO:0005975">
    <property type="term" value="P:carbohydrate metabolic process"/>
    <property type="evidence" value="ECO:0007669"/>
    <property type="project" value="InterPro"/>
</dbReference>
<dbReference type="STRING" id="488535.SAMN04487963_2860"/>
<organism evidence="4 5">
    <name type="scientific">Marinobacter zhejiangensis</name>
    <dbReference type="NCBI Taxonomy" id="488535"/>
    <lineage>
        <taxon>Bacteria</taxon>
        <taxon>Pseudomonadati</taxon>
        <taxon>Pseudomonadota</taxon>
        <taxon>Gammaproteobacteria</taxon>
        <taxon>Pseudomonadales</taxon>
        <taxon>Marinobacteraceae</taxon>
        <taxon>Marinobacter</taxon>
    </lineage>
</organism>
<comment type="subcellular location">
    <subcellularLocation>
        <location evidence="1">Secreted</location>
    </subcellularLocation>
</comment>
<name>A0A1I4RNC9_9GAMM</name>
<dbReference type="PANTHER" id="PTHR34216">
    <property type="match status" value="1"/>
</dbReference>
<dbReference type="AlphaFoldDB" id="A0A1I4RNC9"/>
<evidence type="ECO:0000313" key="5">
    <source>
        <dbReference type="Proteomes" id="UP000198519"/>
    </source>
</evidence>
<keyword evidence="5" id="KW-1185">Reference proteome</keyword>
<dbReference type="Gene3D" id="3.20.20.370">
    <property type="entry name" value="Glycoside hydrolase/deacetylase"/>
    <property type="match status" value="1"/>
</dbReference>
<keyword evidence="2" id="KW-0732">Signal</keyword>
<dbReference type="Pfam" id="PF01522">
    <property type="entry name" value="Polysacc_deac_1"/>
    <property type="match status" value="2"/>
</dbReference>
<dbReference type="PROSITE" id="PS51677">
    <property type="entry name" value="NODB"/>
    <property type="match status" value="1"/>
</dbReference>
<accession>A0A1I4RNC9</accession>
<evidence type="ECO:0000256" key="1">
    <source>
        <dbReference type="ARBA" id="ARBA00004613"/>
    </source>
</evidence>
<evidence type="ECO:0000256" key="2">
    <source>
        <dbReference type="ARBA" id="ARBA00022729"/>
    </source>
</evidence>
<gene>
    <name evidence="4" type="ORF">SAMN04487963_2860</name>
</gene>
<dbReference type="GO" id="GO:0005576">
    <property type="term" value="C:extracellular region"/>
    <property type="evidence" value="ECO:0007669"/>
    <property type="project" value="UniProtKB-SubCell"/>
</dbReference>
<dbReference type="CDD" id="cd10918">
    <property type="entry name" value="CE4_NodB_like_5s_6s"/>
    <property type="match status" value="1"/>
</dbReference>
<reference evidence="5" key="1">
    <citation type="submission" date="2016-10" db="EMBL/GenBank/DDBJ databases">
        <authorList>
            <person name="Varghese N."/>
            <person name="Submissions S."/>
        </authorList>
    </citation>
    <scope>NUCLEOTIDE SEQUENCE [LARGE SCALE GENOMIC DNA]</scope>
    <source>
        <strain evidence="5">CGMCC 1.7061</strain>
    </source>
</reference>
<dbReference type="EMBL" id="FOUE01000004">
    <property type="protein sequence ID" value="SFM53732.1"/>
    <property type="molecule type" value="Genomic_DNA"/>
</dbReference>
<dbReference type="RefSeq" id="WP_245750005.1">
    <property type="nucleotide sequence ID" value="NZ_FOUE01000004.1"/>
</dbReference>
<sequence>MILRSGLKSFAIAVLAAIGWMKLKLQRQPTLIILTYHRTLPKHHPDREYEQPGMVTAPEVLAKHVDAMSAIGAEPIHLNEWLNKRKEGLPLPRLSYAVTFDDGWRDNYQYAYPILLEKNVPATIFLVTKLVDTEKTFWPEQVLKLVTTQAIPHAAKEFEWLKPFLPHNQPSVPLSLEEADEVIGKLKSLDDQTILSHLNDLPPIYTDHGGKKSGRAILNTDEVNEMASDGLVKYGGHTRHHFRLNRLDDDLALQQEIAGCMEDLQVLNYGQIPVFCYPNGDITDRGQSLVKAHFQAACTTKLGWNTSKQDSYDLHRFNLHDGNSASRLRLLSTIGRSIL</sequence>
<dbReference type="InterPro" id="IPR011330">
    <property type="entry name" value="Glyco_hydro/deAcase_b/a-brl"/>
</dbReference>
<dbReference type="Proteomes" id="UP000198519">
    <property type="component" value="Unassembled WGS sequence"/>
</dbReference>